<dbReference type="InterPro" id="IPR051908">
    <property type="entry name" value="Ribosomal_N-acetyltransferase"/>
</dbReference>
<dbReference type="GO" id="GO:1990189">
    <property type="term" value="F:protein N-terminal-serine acetyltransferase activity"/>
    <property type="evidence" value="ECO:0007669"/>
    <property type="project" value="TreeGrafter"/>
</dbReference>
<keyword evidence="2" id="KW-0808">Transferase</keyword>
<dbReference type="GO" id="GO:0008999">
    <property type="term" value="F:protein-N-terminal-alanine acetyltransferase activity"/>
    <property type="evidence" value="ECO:0007669"/>
    <property type="project" value="TreeGrafter"/>
</dbReference>
<protein>
    <submittedName>
        <fullName evidence="2">Ribosomal-protein-serine acetyltransferase</fullName>
    </submittedName>
</protein>
<dbReference type="GO" id="GO:0005737">
    <property type="term" value="C:cytoplasm"/>
    <property type="evidence" value="ECO:0007669"/>
    <property type="project" value="TreeGrafter"/>
</dbReference>
<name>A0A2S9I953_9GAMM</name>
<dbReference type="InterPro" id="IPR000182">
    <property type="entry name" value="GNAT_dom"/>
</dbReference>
<dbReference type="Proteomes" id="UP000239181">
    <property type="component" value="Unassembled WGS sequence"/>
</dbReference>
<proteinExistence type="predicted"/>
<dbReference type="Gene3D" id="3.40.630.30">
    <property type="match status" value="1"/>
</dbReference>
<dbReference type="PANTHER" id="PTHR43441:SF10">
    <property type="entry name" value="ACETYLTRANSFERASE"/>
    <property type="match status" value="1"/>
</dbReference>
<evidence type="ECO:0000313" key="2">
    <source>
        <dbReference type="EMBL" id="PRD14332.1"/>
    </source>
</evidence>
<dbReference type="EMBL" id="PDET01000012">
    <property type="protein sequence ID" value="PRD14332.1"/>
    <property type="molecule type" value="Genomic_DNA"/>
</dbReference>
<dbReference type="PANTHER" id="PTHR43441">
    <property type="entry name" value="RIBOSOMAL-PROTEIN-SERINE ACETYLTRANSFERASE"/>
    <property type="match status" value="1"/>
</dbReference>
<keyword evidence="3" id="KW-1185">Reference proteome</keyword>
<dbReference type="Pfam" id="PF13302">
    <property type="entry name" value="Acetyltransf_3"/>
    <property type="match status" value="1"/>
</dbReference>
<organism evidence="2 3">
    <name type="scientific">Pantoea coffeiphila</name>
    <dbReference type="NCBI Taxonomy" id="1465635"/>
    <lineage>
        <taxon>Bacteria</taxon>
        <taxon>Pseudomonadati</taxon>
        <taxon>Pseudomonadota</taxon>
        <taxon>Gammaproteobacteria</taxon>
        <taxon>Enterobacterales</taxon>
        <taxon>Erwiniaceae</taxon>
        <taxon>Pantoea</taxon>
    </lineage>
</organism>
<gene>
    <name evidence="2" type="ORF">CQW29_17340</name>
</gene>
<dbReference type="OrthoDB" id="5292292at2"/>
<evidence type="ECO:0000313" key="3">
    <source>
        <dbReference type="Proteomes" id="UP000239181"/>
    </source>
</evidence>
<reference evidence="2 3" key="1">
    <citation type="submission" date="2017-10" db="EMBL/GenBank/DDBJ databases">
        <title>Draft genome of two endophytic bacteria isolated from 'guarana' Paullinia cupana (Mart.) Ducke.</title>
        <authorList>
            <person name="Siqueira K.A."/>
            <person name="Liotti R.G."/>
            <person name="Mendes T.A."/>
            <person name="Soares M.A."/>
        </authorList>
    </citation>
    <scope>NUCLEOTIDE SEQUENCE [LARGE SCALE GENOMIC DNA]</scope>
    <source>
        <strain evidence="2 3">342</strain>
    </source>
</reference>
<sequence length="186" mass="20719">MDFIMRAFEDADAAPFAQAVNQSLDTLLPWMTWAHKNYTEDEARLWFHLTHLQRQQGTANEMGLFAADGRLLGGAGLRYSSNPLIPTSIGYWVHSNEQRQGIASEAVRRLVTSAFSQPDIDVVEILVAERNIASRSVAEKVGAKIIAIRYGLIVLDNGPVSTVIYHLHRPSSDESEDSIARESRLI</sequence>
<accession>A0A2S9I953</accession>
<dbReference type="SUPFAM" id="SSF55729">
    <property type="entry name" value="Acyl-CoA N-acyltransferases (Nat)"/>
    <property type="match status" value="1"/>
</dbReference>
<dbReference type="InterPro" id="IPR016181">
    <property type="entry name" value="Acyl_CoA_acyltransferase"/>
</dbReference>
<dbReference type="PROSITE" id="PS51186">
    <property type="entry name" value="GNAT"/>
    <property type="match status" value="1"/>
</dbReference>
<feature type="domain" description="N-acetyltransferase" evidence="1">
    <location>
        <begin position="14"/>
        <end position="170"/>
    </location>
</feature>
<dbReference type="RefSeq" id="WP_105593989.1">
    <property type="nucleotide sequence ID" value="NZ_PDET01000012.1"/>
</dbReference>
<comment type="caution">
    <text evidence="2">The sequence shown here is derived from an EMBL/GenBank/DDBJ whole genome shotgun (WGS) entry which is preliminary data.</text>
</comment>
<dbReference type="AlphaFoldDB" id="A0A2S9I953"/>
<evidence type="ECO:0000259" key="1">
    <source>
        <dbReference type="PROSITE" id="PS51186"/>
    </source>
</evidence>